<dbReference type="EMBL" id="SDAM02029592">
    <property type="protein sequence ID" value="KAH6755670.1"/>
    <property type="molecule type" value="Genomic_DNA"/>
</dbReference>
<sequence>MGDHQASGNAQSNPHWIGDSSKVRGPNNDGSFIIPSRALNITWGNDPRYWEWVKLCETESRVREFEEGVMLQQVNWLEVTGRFELVISNTAKRSYKVYYVMKFNEDAFGWSHAVIKFKVKLVEEGDDNSKELGEENIWREVNLQQYGETPGTWHKICVGEFNVVGNNNIAKVEVGMFEVETDWWKGSMILGGIWIEPV</sequence>
<organism evidence="2 3">
    <name type="scientific">Perilla frutescens var. hirtella</name>
    <name type="common">Perilla citriodora</name>
    <name type="synonym">Perilla setoyensis</name>
    <dbReference type="NCBI Taxonomy" id="608512"/>
    <lineage>
        <taxon>Eukaryota</taxon>
        <taxon>Viridiplantae</taxon>
        <taxon>Streptophyta</taxon>
        <taxon>Embryophyta</taxon>
        <taxon>Tracheophyta</taxon>
        <taxon>Spermatophyta</taxon>
        <taxon>Magnoliopsida</taxon>
        <taxon>eudicotyledons</taxon>
        <taxon>Gunneridae</taxon>
        <taxon>Pentapetalae</taxon>
        <taxon>asterids</taxon>
        <taxon>lamiids</taxon>
        <taxon>Lamiales</taxon>
        <taxon>Lamiaceae</taxon>
        <taxon>Nepetoideae</taxon>
        <taxon>Elsholtzieae</taxon>
        <taxon>Perilla</taxon>
    </lineage>
</organism>
<protein>
    <submittedName>
        <fullName evidence="2">Uncharacterized protein</fullName>
    </submittedName>
</protein>
<proteinExistence type="predicted"/>
<comment type="caution">
    <text evidence="2">The sequence shown here is derived from an EMBL/GenBank/DDBJ whole genome shotgun (WGS) entry which is preliminary data.</text>
</comment>
<dbReference type="GO" id="GO:0030246">
    <property type="term" value="F:carbohydrate binding"/>
    <property type="evidence" value="ECO:0007669"/>
    <property type="project" value="InterPro"/>
</dbReference>
<accession>A0AAD4NXG4</accession>
<dbReference type="InterPro" id="IPR052147">
    <property type="entry name" value="PP2-like/Lectin"/>
</dbReference>
<evidence type="ECO:0000256" key="1">
    <source>
        <dbReference type="SAM" id="MobiDB-lite"/>
    </source>
</evidence>
<evidence type="ECO:0000313" key="2">
    <source>
        <dbReference type="EMBL" id="KAH6755670.1"/>
    </source>
</evidence>
<gene>
    <name evidence="2" type="ORF">C2S53_010201</name>
</gene>
<dbReference type="InterPro" id="IPR025886">
    <property type="entry name" value="PP2-like"/>
</dbReference>
<dbReference type="Proteomes" id="UP001190926">
    <property type="component" value="Unassembled WGS sequence"/>
</dbReference>
<evidence type="ECO:0000313" key="3">
    <source>
        <dbReference type="Proteomes" id="UP001190926"/>
    </source>
</evidence>
<feature type="region of interest" description="Disordered" evidence="1">
    <location>
        <begin position="1"/>
        <end position="21"/>
    </location>
</feature>
<keyword evidence="3" id="KW-1185">Reference proteome</keyword>
<reference evidence="2 3" key="1">
    <citation type="journal article" date="2021" name="Nat. Commun.">
        <title>Incipient diploidization of the medicinal plant Perilla within 10,000 years.</title>
        <authorList>
            <person name="Zhang Y."/>
            <person name="Shen Q."/>
            <person name="Leng L."/>
            <person name="Zhang D."/>
            <person name="Chen S."/>
            <person name="Shi Y."/>
            <person name="Ning Z."/>
            <person name="Chen S."/>
        </authorList>
    </citation>
    <scope>NUCLEOTIDE SEQUENCE [LARGE SCALE GENOMIC DNA]</scope>
    <source>
        <strain evidence="3">cv. PC099</strain>
    </source>
</reference>
<dbReference type="Pfam" id="PF14299">
    <property type="entry name" value="PP2"/>
    <property type="match status" value="1"/>
</dbReference>
<name>A0AAD4NXG4_PERFH</name>
<dbReference type="PANTHER" id="PTHR48478:SF1">
    <property type="entry name" value="LECTIN-LIKE"/>
    <property type="match status" value="1"/>
</dbReference>
<dbReference type="AlphaFoldDB" id="A0AAD4NXG4"/>
<dbReference type="PANTHER" id="PTHR48478">
    <property type="entry name" value="LECTIN-LIKE"/>
    <property type="match status" value="1"/>
</dbReference>
<feature type="compositionally biased region" description="Polar residues" evidence="1">
    <location>
        <begin position="1"/>
        <end position="14"/>
    </location>
</feature>